<gene>
    <name evidence="1" type="ORF">N1F79_13300</name>
</gene>
<protein>
    <submittedName>
        <fullName evidence="1">Uncharacterized protein</fullName>
    </submittedName>
</protein>
<keyword evidence="2" id="KW-1185">Reference proteome</keyword>
<comment type="caution">
    <text evidence="1">The sequence shown here is derived from an EMBL/GenBank/DDBJ whole genome shotgun (WGS) entry which is preliminary data.</text>
</comment>
<organism evidence="1 2">
    <name type="scientific">Flavivirga spongiicola</name>
    <dbReference type="NCBI Taxonomy" id="421621"/>
    <lineage>
        <taxon>Bacteria</taxon>
        <taxon>Pseudomonadati</taxon>
        <taxon>Bacteroidota</taxon>
        <taxon>Flavobacteriia</taxon>
        <taxon>Flavobacteriales</taxon>
        <taxon>Flavobacteriaceae</taxon>
        <taxon>Flavivirga</taxon>
    </lineage>
</organism>
<proteinExistence type="predicted"/>
<accession>A0ABU7XTP7</accession>
<dbReference type="Proteomes" id="UP001337305">
    <property type="component" value="Unassembled WGS sequence"/>
</dbReference>
<evidence type="ECO:0000313" key="1">
    <source>
        <dbReference type="EMBL" id="MEF3834109.1"/>
    </source>
</evidence>
<dbReference type="RefSeq" id="WP_303306443.1">
    <property type="nucleotide sequence ID" value="NZ_JAODOP010000004.1"/>
</dbReference>
<evidence type="ECO:0000313" key="2">
    <source>
        <dbReference type="Proteomes" id="UP001337305"/>
    </source>
</evidence>
<name>A0ABU7XTP7_9FLAO</name>
<sequence length="118" mass="13770">MEDINTIYYNNFGIAFHWKRCTVKDFKKIQLVFRDTGLLLTLNELVEFSKNIDRSLNSNCSCRNCMEYKACRSLLVETPNPQITFAMSYTEIKEIQDLVKGTLFQMGLNKILNDNTIK</sequence>
<reference evidence="1 2" key="1">
    <citation type="submission" date="2022-09" db="EMBL/GenBank/DDBJ databases">
        <title>Genome sequencing of Flavivirga sp. MEBiC05379.</title>
        <authorList>
            <person name="Oh H.-M."/>
            <person name="Kwon K.K."/>
            <person name="Park M.J."/>
            <person name="Yang S.-H."/>
        </authorList>
    </citation>
    <scope>NUCLEOTIDE SEQUENCE [LARGE SCALE GENOMIC DNA]</scope>
    <source>
        <strain evidence="1 2">MEBiC05379</strain>
    </source>
</reference>
<dbReference type="EMBL" id="JAODOP010000004">
    <property type="protein sequence ID" value="MEF3834109.1"/>
    <property type="molecule type" value="Genomic_DNA"/>
</dbReference>